<evidence type="ECO:0000256" key="1">
    <source>
        <dbReference type="SAM" id="MobiDB-lite"/>
    </source>
</evidence>
<dbReference type="STRING" id="1071679.BG57_04675"/>
<dbReference type="Gene3D" id="3.20.20.80">
    <property type="entry name" value="Glycosidases"/>
    <property type="match status" value="1"/>
</dbReference>
<evidence type="ECO:0000259" key="2">
    <source>
        <dbReference type="Pfam" id="PF11790"/>
    </source>
</evidence>
<dbReference type="InterPro" id="IPR024655">
    <property type="entry name" value="Asl1_glyco_hydro_catalytic"/>
</dbReference>
<reference evidence="3 4" key="1">
    <citation type="submission" date="2014-03" db="EMBL/GenBank/DDBJ databases">
        <title>Draft Genome Sequences of Four Burkholderia Strains.</title>
        <authorList>
            <person name="Liu X.Y."/>
            <person name="Li C.X."/>
            <person name="Xu J.H."/>
        </authorList>
    </citation>
    <scope>NUCLEOTIDE SEQUENCE [LARGE SCALE GENOMIC DNA]</scope>
    <source>
        <strain evidence="3 4">R27</strain>
    </source>
</reference>
<feature type="domain" description="Asl1-like glycosyl hydrolase catalytic" evidence="2">
    <location>
        <begin position="310"/>
        <end position="367"/>
    </location>
</feature>
<dbReference type="Pfam" id="PF11790">
    <property type="entry name" value="Glyco_hydro_cc"/>
    <property type="match status" value="1"/>
</dbReference>
<evidence type="ECO:0000313" key="4">
    <source>
        <dbReference type="Proteomes" id="UP000027439"/>
    </source>
</evidence>
<proteinExistence type="predicted"/>
<protein>
    <submittedName>
        <fullName evidence="3">Glycosyl hydrolase</fullName>
    </submittedName>
</protein>
<dbReference type="SUPFAM" id="SSF51445">
    <property type="entry name" value="(Trans)glycosidases"/>
    <property type="match status" value="1"/>
</dbReference>
<dbReference type="GO" id="GO:0016787">
    <property type="term" value="F:hydrolase activity"/>
    <property type="evidence" value="ECO:0007669"/>
    <property type="project" value="UniProtKB-KW"/>
</dbReference>
<dbReference type="PROSITE" id="PS51318">
    <property type="entry name" value="TAT"/>
    <property type="match status" value="1"/>
</dbReference>
<accession>A0A069P259</accession>
<dbReference type="AlphaFoldDB" id="A0A069P259"/>
<gene>
    <name evidence="3" type="ORF">BG57_04675</name>
</gene>
<keyword evidence="3" id="KW-0378">Hydrolase</keyword>
<dbReference type="Proteomes" id="UP000027439">
    <property type="component" value="Unassembled WGS sequence"/>
</dbReference>
<feature type="compositionally biased region" description="Low complexity" evidence="1">
    <location>
        <begin position="50"/>
        <end position="113"/>
    </location>
</feature>
<dbReference type="EMBL" id="JFHE01000012">
    <property type="protein sequence ID" value="KDR34557.1"/>
    <property type="molecule type" value="Genomic_DNA"/>
</dbReference>
<sequence>MPVPNQASRHRLSHPAASLDAPKRRTFLAMMLASAGSAVLAGCGGGGGSSDSQAAGKSSATANSSTSTSTSPSTSSASAASGASASNATDSNSAGDATQPTNTGSSDTSSQASGASDGLFYGINGHMAWGNGIYQTMPAAAQLAILQDLGVTNYRCDIADGGMATTLANALKGPFANSGVSILPVFNPLSAHWDPHSSEADAYALGYDLAVRCTRPLKGLVKYIECGNELDVDLKIAGDGSSTADWDPACWPSFRGALRGMIDGVRAIDPTIQCGVNVGIPMAYRALQMLWNGISPDGTTQGVSGAASLRWDFTSYHWYKSSGDIQCGGRNNACVDVLQVLKDSFNVPIWLTEWGWSGANDTPQSAAAYTGKALKQYRSIKDKYNIQSIMMYAVMDKNYGLMQLDGVTKNPAYAVFKDFIAANPV</sequence>
<organism evidence="3 4">
    <name type="scientific">Caballeronia grimmiae</name>
    <dbReference type="NCBI Taxonomy" id="1071679"/>
    <lineage>
        <taxon>Bacteria</taxon>
        <taxon>Pseudomonadati</taxon>
        <taxon>Pseudomonadota</taxon>
        <taxon>Betaproteobacteria</taxon>
        <taxon>Burkholderiales</taxon>
        <taxon>Burkholderiaceae</taxon>
        <taxon>Caballeronia</taxon>
    </lineage>
</organism>
<dbReference type="eggNOG" id="COG2723">
    <property type="taxonomic scope" value="Bacteria"/>
</dbReference>
<comment type="caution">
    <text evidence="3">The sequence shown here is derived from an EMBL/GenBank/DDBJ whole genome shotgun (WGS) entry which is preliminary data.</text>
</comment>
<dbReference type="InterPro" id="IPR006311">
    <property type="entry name" value="TAT_signal"/>
</dbReference>
<name>A0A069P259_9BURK</name>
<dbReference type="OrthoDB" id="9124678at2"/>
<dbReference type="InterPro" id="IPR017853">
    <property type="entry name" value="GH"/>
</dbReference>
<evidence type="ECO:0000313" key="3">
    <source>
        <dbReference type="EMBL" id="KDR34557.1"/>
    </source>
</evidence>
<feature type="region of interest" description="Disordered" evidence="1">
    <location>
        <begin position="42"/>
        <end position="113"/>
    </location>
</feature>